<evidence type="ECO:0000256" key="2">
    <source>
        <dbReference type="ARBA" id="ARBA00022527"/>
    </source>
</evidence>
<keyword evidence="9" id="KW-1133">Transmembrane helix</keyword>
<feature type="transmembrane region" description="Helical" evidence="9">
    <location>
        <begin position="330"/>
        <end position="354"/>
    </location>
</feature>
<evidence type="ECO:0000256" key="9">
    <source>
        <dbReference type="SAM" id="Phobius"/>
    </source>
</evidence>
<dbReference type="EMBL" id="CP003620">
    <property type="protein sequence ID" value="AFZ11898.1"/>
    <property type="molecule type" value="Genomic_DNA"/>
</dbReference>
<dbReference type="SUPFAM" id="SSF56112">
    <property type="entry name" value="Protein kinase-like (PK-like)"/>
    <property type="match status" value="1"/>
</dbReference>
<evidence type="ECO:0000256" key="6">
    <source>
        <dbReference type="ARBA" id="ARBA00022840"/>
    </source>
</evidence>
<protein>
    <recommendedName>
        <fullName evidence="1">non-specific serine/threonine protein kinase</fullName>
        <ecNumber evidence="1">2.7.11.1</ecNumber>
    </recommendedName>
</protein>
<name>K9VUW4_9CYAN</name>
<dbReference type="RefSeq" id="WP_015202020.1">
    <property type="nucleotide sequence ID" value="NC_019753.1"/>
</dbReference>
<evidence type="ECO:0000256" key="3">
    <source>
        <dbReference type="ARBA" id="ARBA00022679"/>
    </source>
</evidence>
<sequence length="531" mass="60632">MYVDPQKITADKSSMLHSSNRMLETILRDRYKILKQLGSRQFCDTYLAKDEDLPEQPFCVVKQLSPKDLDPLFWPTAKRLFTTEAEVLHRLGKHDQIPQLLALFQENQEFYLVEEFIEGNDLSEEIGLGKRWNEEQVIVFLYDILGILAFIHQNHVIHRDIKPSNLIRRKQDSKITIIDFGAAKQISPDIATYKGQTSFTVAIGTPGYVANEQANGNPKFNSDIYATGIIAIQALTGIHPLPKDITTNEIIWRNQIDINPALADILDKMVRYNFQERYQSADEVLQAIKSVFNQKISSSLVISPPVLPLAPVTTTPKTQPSVNKWSRGELIAASALFFALLAFLSTLIQLPIFIKLLKENQATNIANQQTQTQLNTNWIDYHNVEQGIKIKYPANWERQDLQNPVTAEVVIFLPSQENDNDTFPTKLVIKVEDLSKRPMTLDEYTNSVIWEIRQFLQEANIIKSSSATLAHRPAHKIVYSGKYQQSELVTNMEVWALKSNKVYIITYSAESEKYAESLETAKQMIKTFEID</sequence>
<dbReference type="KEGG" id="cep:Cri9333_0983"/>
<dbReference type="Proteomes" id="UP000010472">
    <property type="component" value="Chromosome"/>
</dbReference>
<evidence type="ECO:0000256" key="5">
    <source>
        <dbReference type="ARBA" id="ARBA00022777"/>
    </source>
</evidence>
<keyword evidence="3" id="KW-0808">Transferase</keyword>
<evidence type="ECO:0000313" key="12">
    <source>
        <dbReference type="Proteomes" id="UP000010472"/>
    </source>
</evidence>
<dbReference type="SMART" id="SM00220">
    <property type="entry name" value="S_TKc"/>
    <property type="match status" value="1"/>
</dbReference>
<keyword evidence="2 11" id="KW-0723">Serine/threonine-protein kinase</keyword>
<dbReference type="Gene3D" id="3.30.200.20">
    <property type="entry name" value="Phosphorylase Kinase, domain 1"/>
    <property type="match status" value="1"/>
</dbReference>
<evidence type="ECO:0000259" key="10">
    <source>
        <dbReference type="PROSITE" id="PS50011"/>
    </source>
</evidence>
<dbReference type="InterPro" id="IPR011009">
    <property type="entry name" value="Kinase-like_dom_sf"/>
</dbReference>
<evidence type="ECO:0000313" key="11">
    <source>
        <dbReference type="EMBL" id="AFZ11898.1"/>
    </source>
</evidence>
<keyword evidence="12" id="KW-1185">Reference proteome</keyword>
<keyword evidence="4" id="KW-0547">Nucleotide-binding</keyword>
<dbReference type="CDD" id="cd14014">
    <property type="entry name" value="STKc_PknB_like"/>
    <property type="match status" value="1"/>
</dbReference>
<dbReference type="STRING" id="1173022.Cri9333_0983"/>
<dbReference type="PANTHER" id="PTHR24363:SF0">
    <property type="entry name" value="SERINE_THREONINE KINASE LIKE DOMAIN CONTAINING 1"/>
    <property type="match status" value="1"/>
</dbReference>
<evidence type="ECO:0000256" key="7">
    <source>
        <dbReference type="ARBA" id="ARBA00047899"/>
    </source>
</evidence>
<dbReference type="Pfam" id="PF18933">
    <property type="entry name" value="PsbP_2"/>
    <property type="match status" value="1"/>
</dbReference>
<dbReference type="GO" id="GO:0005524">
    <property type="term" value="F:ATP binding"/>
    <property type="evidence" value="ECO:0007669"/>
    <property type="project" value="UniProtKB-KW"/>
</dbReference>
<organism evidence="11 12">
    <name type="scientific">Crinalium epipsammum PCC 9333</name>
    <dbReference type="NCBI Taxonomy" id="1173022"/>
    <lineage>
        <taxon>Bacteria</taxon>
        <taxon>Bacillati</taxon>
        <taxon>Cyanobacteriota</taxon>
        <taxon>Cyanophyceae</taxon>
        <taxon>Gomontiellales</taxon>
        <taxon>Gomontiellaceae</taxon>
        <taxon>Crinalium</taxon>
    </lineage>
</organism>
<keyword evidence="9" id="KW-0812">Transmembrane</keyword>
<dbReference type="Pfam" id="PF00069">
    <property type="entry name" value="Pkinase"/>
    <property type="match status" value="1"/>
</dbReference>
<dbReference type="EC" id="2.7.11.1" evidence="1"/>
<feature type="domain" description="Protein kinase" evidence="10">
    <location>
        <begin position="31"/>
        <end position="292"/>
    </location>
</feature>
<dbReference type="PROSITE" id="PS50011">
    <property type="entry name" value="PROTEIN_KINASE_DOM"/>
    <property type="match status" value="1"/>
</dbReference>
<dbReference type="HOGENOM" id="CLU_000288_135_5_3"/>
<keyword evidence="5 11" id="KW-0418">Kinase</keyword>
<dbReference type="AlphaFoldDB" id="K9VUW4"/>
<dbReference type="Gene3D" id="3.40.1000.10">
    <property type="entry name" value="Mog1/PsbP, alpha/beta/alpha sandwich"/>
    <property type="match status" value="1"/>
</dbReference>
<keyword evidence="9" id="KW-0472">Membrane</keyword>
<proteinExistence type="predicted"/>
<accession>K9VUW4</accession>
<gene>
    <name evidence="11" type="ORF">Cri9333_0983</name>
</gene>
<evidence type="ECO:0000256" key="1">
    <source>
        <dbReference type="ARBA" id="ARBA00012513"/>
    </source>
</evidence>
<reference evidence="11 12" key="1">
    <citation type="submission" date="2012-06" db="EMBL/GenBank/DDBJ databases">
        <title>Finished chromosome of genome of Crinalium epipsammum PCC 9333.</title>
        <authorList>
            <consortium name="US DOE Joint Genome Institute"/>
            <person name="Gugger M."/>
            <person name="Coursin T."/>
            <person name="Rippka R."/>
            <person name="Tandeau De Marsac N."/>
            <person name="Huntemann M."/>
            <person name="Wei C.-L."/>
            <person name="Han J."/>
            <person name="Detter J.C."/>
            <person name="Han C."/>
            <person name="Tapia R."/>
            <person name="Davenport K."/>
            <person name="Daligault H."/>
            <person name="Erkkila T."/>
            <person name="Gu W."/>
            <person name="Munk A.C.C."/>
            <person name="Teshima H."/>
            <person name="Xu Y."/>
            <person name="Chain P."/>
            <person name="Chen A."/>
            <person name="Krypides N."/>
            <person name="Mavromatis K."/>
            <person name="Markowitz V."/>
            <person name="Szeto E."/>
            <person name="Ivanova N."/>
            <person name="Mikhailova N."/>
            <person name="Ovchinnikova G."/>
            <person name="Pagani I."/>
            <person name="Pati A."/>
            <person name="Goodwin L."/>
            <person name="Peters L."/>
            <person name="Pitluck S."/>
            <person name="Woyke T."/>
            <person name="Kerfeld C."/>
        </authorList>
    </citation>
    <scope>NUCLEOTIDE SEQUENCE [LARGE SCALE GENOMIC DNA]</scope>
    <source>
        <strain evidence="11 12">PCC 9333</strain>
    </source>
</reference>
<dbReference type="Gene3D" id="1.10.510.10">
    <property type="entry name" value="Transferase(Phosphotransferase) domain 1"/>
    <property type="match status" value="1"/>
</dbReference>
<dbReference type="eggNOG" id="COG0515">
    <property type="taxonomic scope" value="Bacteria"/>
</dbReference>
<dbReference type="GO" id="GO:0004674">
    <property type="term" value="F:protein serine/threonine kinase activity"/>
    <property type="evidence" value="ECO:0007669"/>
    <property type="project" value="UniProtKB-KW"/>
</dbReference>
<comment type="catalytic activity">
    <reaction evidence="7">
        <text>L-threonyl-[protein] + ATP = O-phospho-L-threonyl-[protein] + ADP + H(+)</text>
        <dbReference type="Rhea" id="RHEA:46608"/>
        <dbReference type="Rhea" id="RHEA-COMP:11060"/>
        <dbReference type="Rhea" id="RHEA-COMP:11605"/>
        <dbReference type="ChEBI" id="CHEBI:15378"/>
        <dbReference type="ChEBI" id="CHEBI:30013"/>
        <dbReference type="ChEBI" id="CHEBI:30616"/>
        <dbReference type="ChEBI" id="CHEBI:61977"/>
        <dbReference type="ChEBI" id="CHEBI:456216"/>
        <dbReference type="EC" id="2.7.11.1"/>
    </reaction>
</comment>
<evidence type="ECO:0000256" key="4">
    <source>
        <dbReference type="ARBA" id="ARBA00022741"/>
    </source>
</evidence>
<keyword evidence="6" id="KW-0067">ATP-binding</keyword>
<dbReference type="InterPro" id="IPR000719">
    <property type="entry name" value="Prot_kinase_dom"/>
</dbReference>
<dbReference type="PANTHER" id="PTHR24363">
    <property type="entry name" value="SERINE/THREONINE PROTEIN KINASE"/>
    <property type="match status" value="1"/>
</dbReference>
<evidence type="ECO:0000256" key="8">
    <source>
        <dbReference type="ARBA" id="ARBA00048679"/>
    </source>
</evidence>
<comment type="catalytic activity">
    <reaction evidence="8">
        <text>L-seryl-[protein] + ATP = O-phospho-L-seryl-[protein] + ADP + H(+)</text>
        <dbReference type="Rhea" id="RHEA:17989"/>
        <dbReference type="Rhea" id="RHEA-COMP:9863"/>
        <dbReference type="Rhea" id="RHEA-COMP:11604"/>
        <dbReference type="ChEBI" id="CHEBI:15378"/>
        <dbReference type="ChEBI" id="CHEBI:29999"/>
        <dbReference type="ChEBI" id="CHEBI:30616"/>
        <dbReference type="ChEBI" id="CHEBI:83421"/>
        <dbReference type="ChEBI" id="CHEBI:456216"/>
        <dbReference type="EC" id="2.7.11.1"/>
    </reaction>
</comment>